<proteinExistence type="predicted"/>
<comment type="caution">
    <text evidence="2">The sequence shown here is derived from an EMBL/GenBank/DDBJ whole genome shotgun (WGS) entry which is preliminary data.</text>
</comment>
<dbReference type="Proteomes" id="UP000460549">
    <property type="component" value="Unassembled WGS sequence"/>
</dbReference>
<dbReference type="AlphaFoldDB" id="A0A7X2PE33"/>
<protein>
    <submittedName>
        <fullName evidence="2">NAD(P)-dependent oxidoreductase</fullName>
    </submittedName>
</protein>
<dbReference type="GO" id="GO:0051536">
    <property type="term" value="F:iron-sulfur cluster binding"/>
    <property type="evidence" value="ECO:0007669"/>
    <property type="project" value="InterPro"/>
</dbReference>
<dbReference type="PANTHER" id="PTHR42783:SF3">
    <property type="entry name" value="GLUTAMATE SYNTHASE [NADPH] SMALL CHAIN-RELATED"/>
    <property type="match status" value="1"/>
</dbReference>
<dbReference type="RefSeq" id="WP_154426494.1">
    <property type="nucleotide sequence ID" value="NZ_VUNN01000025.1"/>
</dbReference>
<sequence>MAYHVLDEADKCLGCKKPMCQEGCPIHTNIPEAIRLLKQSKLNEAGKMLFENNPLTTVCAIVCNHERQCEGHCIRNKMKTHDPVHFSVIEDYISTTYANKMTMGPAPKNGRRVAIVGSGPAGLTISVLLARWGYDITIFEARDKIGGVMRYGIPSFRLPDRILDDFQYRHLELKDIKVRTHTTIGRTLTIDDLFRDGYDAVFIGAGLRKPSAMHIKGESLGNVVFAIDYLGNSKAFKLGDNVAVVGVGNSAMDCARTAIRNGASHVTCYSLSDDKHIQASVYEYSYAGIEGVNFRFNKKPVELREKGMICLDTVTEEDGSIKVVEGTEKFYPHTGVIVAIGQLAESTLVKTTQGIDTTNKGLLSVDSDGKTTRAGVFAGGDAVNGARTVVEAVATAKNVAVAMDEYMKSLPPKSEEDPYKDIPVYDEPILDAFSEQFLGPLEDK</sequence>
<dbReference type="Pfam" id="PF14691">
    <property type="entry name" value="Fer4_20"/>
    <property type="match status" value="1"/>
</dbReference>
<dbReference type="InterPro" id="IPR023753">
    <property type="entry name" value="FAD/NAD-binding_dom"/>
</dbReference>
<reference evidence="2 3" key="1">
    <citation type="submission" date="2019-08" db="EMBL/GenBank/DDBJ databases">
        <title>In-depth cultivation of the pig gut microbiome towards novel bacterial diversity and tailored functional studies.</title>
        <authorList>
            <person name="Wylensek D."/>
            <person name="Hitch T.C.A."/>
            <person name="Clavel T."/>
        </authorList>
    </citation>
    <scope>NUCLEOTIDE SEQUENCE [LARGE SCALE GENOMIC DNA]</scope>
    <source>
        <strain evidence="2 3">NM-380-WT-3C1</strain>
    </source>
</reference>
<gene>
    <name evidence="2" type="ORF">FYJ80_09940</name>
</gene>
<name>A0A7X2PE33_9SPIO</name>
<dbReference type="EMBL" id="VUNN01000025">
    <property type="protein sequence ID" value="MSU07082.1"/>
    <property type="molecule type" value="Genomic_DNA"/>
</dbReference>
<dbReference type="Gene3D" id="1.10.1060.10">
    <property type="entry name" value="Alpha-helical ferredoxin"/>
    <property type="match status" value="1"/>
</dbReference>
<dbReference type="PROSITE" id="PS51379">
    <property type="entry name" value="4FE4S_FER_2"/>
    <property type="match status" value="1"/>
</dbReference>
<dbReference type="PANTHER" id="PTHR42783">
    <property type="entry name" value="GLUTAMATE SYNTHASE [NADPH] SMALL CHAIN"/>
    <property type="match status" value="1"/>
</dbReference>
<evidence type="ECO:0000313" key="2">
    <source>
        <dbReference type="EMBL" id="MSU07082.1"/>
    </source>
</evidence>
<dbReference type="SUPFAM" id="SSF46548">
    <property type="entry name" value="alpha-helical ferredoxin"/>
    <property type="match status" value="1"/>
</dbReference>
<accession>A0A7X2PE33</accession>
<keyword evidence="3" id="KW-1185">Reference proteome</keyword>
<organism evidence="2 3">
    <name type="scientific">Bullifex porci</name>
    <dbReference type="NCBI Taxonomy" id="2606638"/>
    <lineage>
        <taxon>Bacteria</taxon>
        <taxon>Pseudomonadati</taxon>
        <taxon>Spirochaetota</taxon>
        <taxon>Spirochaetia</taxon>
        <taxon>Spirochaetales</taxon>
        <taxon>Spirochaetaceae</taxon>
        <taxon>Bullifex</taxon>
    </lineage>
</organism>
<evidence type="ECO:0000313" key="3">
    <source>
        <dbReference type="Proteomes" id="UP000460549"/>
    </source>
</evidence>
<feature type="domain" description="4Fe-4S ferredoxin-type" evidence="1">
    <location>
        <begin position="2"/>
        <end position="34"/>
    </location>
</feature>
<dbReference type="InterPro" id="IPR028261">
    <property type="entry name" value="DPD_II"/>
</dbReference>
<dbReference type="GO" id="GO:0016491">
    <property type="term" value="F:oxidoreductase activity"/>
    <property type="evidence" value="ECO:0007669"/>
    <property type="project" value="InterPro"/>
</dbReference>
<dbReference type="Gene3D" id="3.50.50.60">
    <property type="entry name" value="FAD/NAD(P)-binding domain"/>
    <property type="match status" value="2"/>
</dbReference>
<evidence type="ECO:0000259" key="1">
    <source>
        <dbReference type="PROSITE" id="PS51379"/>
    </source>
</evidence>
<dbReference type="PRINTS" id="PR00419">
    <property type="entry name" value="ADXRDTASE"/>
</dbReference>
<dbReference type="InterPro" id="IPR017896">
    <property type="entry name" value="4Fe4S_Fe-S-bd"/>
</dbReference>
<dbReference type="SUPFAM" id="SSF51971">
    <property type="entry name" value="Nucleotide-binding domain"/>
    <property type="match status" value="2"/>
</dbReference>
<dbReference type="InterPro" id="IPR036188">
    <property type="entry name" value="FAD/NAD-bd_sf"/>
</dbReference>
<dbReference type="InterPro" id="IPR009051">
    <property type="entry name" value="Helical_ferredxn"/>
</dbReference>
<dbReference type="Pfam" id="PF07992">
    <property type="entry name" value="Pyr_redox_2"/>
    <property type="match status" value="1"/>
</dbReference>